<evidence type="ECO:0000313" key="2">
    <source>
        <dbReference type="Proteomes" id="UP001324115"/>
    </source>
</evidence>
<comment type="caution">
    <text evidence="1">The sequence shown here is derived from an EMBL/GenBank/DDBJ whole genome shotgun (WGS) entry which is preliminary data.</text>
</comment>
<gene>
    <name evidence="1" type="ORF">RGQ29_004719</name>
</gene>
<dbReference type="PANTHER" id="PTHR20961">
    <property type="entry name" value="GLYCOSYLTRANSFERASE"/>
    <property type="match status" value="1"/>
</dbReference>
<dbReference type="AlphaFoldDB" id="A0AAN7I9Z2"/>
<dbReference type="EMBL" id="JAXUIC010000011">
    <property type="protein sequence ID" value="KAK4561980.1"/>
    <property type="molecule type" value="Genomic_DNA"/>
</dbReference>
<reference evidence="1 2" key="1">
    <citation type="journal article" date="2023" name="G3 (Bethesda)">
        <title>A haplotype-resolved chromosome-scale genome for Quercus rubra L. provides insights into the genetics of adaptive traits for red oak species.</title>
        <authorList>
            <person name="Kapoor B."/>
            <person name="Jenkins J."/>
            <person name="Schmutz J."/>
            <person name="Zhebentyayeva T."/>
            <person name="Kuelheim C."/>
            <person name="Coggeshall M."/>
            <person name="Heim C."/>
            <person name="Lasky J.R."/>
            <person name="Leites L."/>
            <person name="Islam-Faridi N."/>
            <person name="Romero-Severson J."/>
            <person name="DeLeo V.L."/>
            <person name="Lucas S.M."/>
            <person name="Lazic D."/>
            <person name="Gailing O."/>
            <person name="Carlson J."/>
            <person name="Staton M."/>
        </authorList>
    </citation>
    <scope>NUCLEOTIDE SEQUENCE [LARGE SCALE GENOMIC DNA]</scope>
    <source>
        <strain evidence="1">Pseudo-F2</strain>
    </source>
</reference>
<dbReference type="InterPro" id="IPR007657">
    <property type="entry name" value="Glycosyltransferase_61"/>
</dbReference>
<dbReference type="PANTHER" id="PTHR20961:SF124">
    <property type="entry name" value="GLYCOSYLTRANSFERASE"/>
    <property type="match status" value="1"/>
</dbReference>
<evidence type="ECO:0000313" key="1">
    <source>
        <dbReference type="EMBL" id="KAK4561980.1"/>
    </source>
</evidence>
<protein>
    <submittedName>
        <fullName evidence="1">Uncharacterized protein</fullName>
    </submittedName>
</protein>
<sequence>MAQLNANLFDSSEVEAEAEDGIFELEHVPLSQRRKLLRASTKRHKGFGGIVQNGSETNKSMPCVDVVVKKEDLNCDSSQPLKIYPRLASKCCDRSNIRSDICVMKGDVRTRSASSSIFLYISRDENDFVNYGDEEGDEVIQHEKIRPYTRKWEKGTMDTIDELDIIAKKEHSGVNHRCDVRHDFPAVFLCM</sequence>
<name>A0AAN7I9Z2_QUERU</name>
<keyword evidence="2" id="KW-1185">Reference proteome</keyword>
<dbReference type="Proteomes" id="UP001324115">
    <property type="component" value="Unassembled WGS sequence"/>
</dbReference>
<proteinExistence type="predicted"/>
<organism evidence="1 2">
    <name type="scientific">Quercus rubra</name>
    <name type="common">Northern red oak</name>
    <name type="synonym">Quercus borealis</name>
    <dbReference type="NCBI Taxonomy" id="3512"/>
    <lineage>
        <taxon>Eukaryota</taxon>
        <taxon>Viridiplantae</taxon>
        <taxon>Streptophyta</taxon>
        <taxon>Embryophyta</taxon>
        <taxon>Tracheophyta</taxon>
        <taxon>Spermatophyta</taxon>
        <taxon>Magnoliopsida</taxon>
        <taxon>eudicotyledons</taxon>
        <taxon>Gunneridae</taxon>
        <taxon>Pentapetalae</taxon>
        <taxon>rosids</taxon>
        <taxon>fabids</taxon>
        <taxon>Fagales</taxon>
        <taxon>Fagaceae</taxon>
        <taxon>Quercus</taxon>
    </lineage>
</organism>
<dbReference type="GO" id="GO:0016757">
    <property type="term" value="F:glycosyltransferase activity"/>
    <property type="evidence" value="ECO:0007669"/>
    <property type="project" value="InterPro"/>
</dbReference>
<accession>A0AAN7I9Z2</accession>